<accession>X0XF63</accession>
<proteinExistence type="predicted"/>
<comment type="caution">
    <text evidence="1">The sequence shown here is derived from an EMBL/GenBank/DDBJ whole genome shotgun (WGS) entry which is preliminary data.</text>
</comment>
<protein>
    <recommendedName>
        <fullName evidence="2">Toprim domain-containing protein</fullName>
    </recommendedName>
</protein>
<dbReference type="InterPro" id="IPR027417">
    <property type="entry name" value="P-loop_NTPase"/>
</dbReference>
<evidence type="ECO:0008006" key="2">
    <source>
        <dbReference type="Google" id="ProtNLM"/>
    </source>
</evidence>
<dbReference type="AlphaFoldDB" id="X0XF63"/>
<dbReference type="EMBL" id="BARS01041204">
    <property type="protein sequence ID" value="GAG41839.1"/>
    <property type="molecule type" value="Genomic_DNA"/>
</dbReference>
<gene>
    <name evidence="1" type="ORF">S01H1_62696</name>
</gene>
<dbReference type="Pfam" id="PF13481">
    <property type="entry name" value="AAA_25"/>
    <property type="match status" value="1"/>
</dbReference>
<dbReference type="Gene3D" id="3.40.1360.10">
    <property type="match status" value="1"/>
</dbReference>
<name>X0XF63_9ZZZZ</name>
<sequence length="253" mass="27995">TIIKRYDYCDEHGAILYRNVRLEKHDAKGVRLQKAFFQQRIDPVRKGGWINGLEGVRRVPYRLPELTQRAGQDVHIAEGEKDADRLEALGLCATSIADPNTTELKAFAGRNVFVHEDNDGPGRHKATTRATALQDIANTVQIVRYPDAGDGGDVSDWLNQGHGLEDLLKKIEDAEACQATPEAEPLPYESRCLAEVKPEPISWLWRERFARGKVNLIAGQPGQGKSQLAIFMAGKISIGGDWPDGSQCRQGSV</sequence>
<dbReference type="Gene3D" id="3.40.50.300">
    <property type="entry name" value="P-loop containing nucleotide triphosphate hydrolases"/>
    <property type="match status" value="1"/>
</dbReference>
<feature type="non-terminal residue" evidence="1">
    <location>
        <position position="1"/>
    </location>
</feature>
<evidence type="ECO:0000313" key="1">
    <source>
        <dbReference type="EMBL" id="GAG41839.1"/>
    </source>
</evidence>
<feature type="non-terminal residue" evidence="1">
    <location>
        <position position="253"/>
    </location>
</feature>
<reference evidence="1" key="1">
    <citation type="journal article" date="2014" name="Front. Microbiol.">
        <title>High frequency of phylogenetically diverse reductive dehalogenase-homologous genes in deep subseafloor sedimentary metagenomes.</title>
        <authorList>
            <person name="Kawai M."/>
            <person name="Futagami T."/>
            <person name="Toyoda A."/>
            <person name="Takaki Y."/>
            <person name="Nishi S."/>
            <person name="Hori S."/>
            <person name="Arai W."/>
            <person name="Tsubouchi T."/>
            <person name="Morono Y."/>
            <person name="Uchiyama I."/>
            <person name="Ito T."/>
            <person name="Fujiyama A."/>
            <person name="Inagaki F."/>
            <person name="Takami H."/>
        </authorList>
    </citation>
    <scope>NUCLEOTIDE SEQUENCE</scope>
    <source>
        <strain evidence="1">Expedition CK06-06</strain>
    </source>
</reference>
<organism evidence="1">
    <name type="scientific">marine sediment metagenome</name>
    <dbReference type="NCBI Taxonomy" id="412755"/>
    <lineage>
        <taxon>unclassified sequences</taxon>
        <taxon>metagenomes</taxon>
        <taxon>ecological metagenomes</taxon>
    </lineage>
</organism>